<feature type="transmembrane region" description="Helical" evidence="2">
    <location>
        <begin position="36"/>
        <end position="61"/>
    </location>
</feature>
<dbReference type="SUPFAM" id="SSF103473">
    <property type="entry name" value="MFS general substrate transporter"/>
    <property type="match status" value="1"/>
</dbReference>
<organism evidence="3 4">
    <name type="scientific">Mya arenaria</name>
    <name type="common">Soft-shell clam</name>
    <dbReference type="NCBI Taxonomy" id="6604"/>
    <lineage>
        <taxon>Eukaryota</taxon>
        <taxon>Metazoa</taxon>
        <taxon>Spiralia</taxon>
        <taxon>Lophotrochozoa</taxon>
        <taxon>Mollusca</taxon>
        <taxon>Bivalvia</taxon>
        <taxon>Autobranchia</taxon>
        <taxon>Heteroconchia</taxon>
        <taxon>Euheterodonta</taxon>
        <taxon>Imparidentia</taxon>
        <taxon>Neoheterodontei</taxon>
        <taxon>Myida</taxon>
        <taxon>Myoidea</taxon>
        <taxon>Myidae</taxon>
        <taxon>Mya</taxon>
    </lineage>
</organism>
<feature type="transmembrane region" description="Helical" evidence="2">
    <location>
        <begin position="571"/>
        <end position="593"/>
    </location>
</feature>
<reference evidence="3" key="1">
    <citation type="submission" date="2022-11" db="EMBL/GenBank/DDBJ databases">
        <title>Centuries of genome instability and evolution in soft-shell clam transmissible cancer (bioRxiv).</title>
        <authorList>
            <person name="Hart S.F.M."/>
            <person name="Yonemitsu M.A."/>
            <person name="Giersch R.M."/>
            <person name="Beal B.F."/>
            <person name="Arriagada G."/>
            <person name="Davis B.W."/>
            <person name="Ostrander E.A."/>
            <person name="Goff S.P."/>
            <person name="Metzger M.J."/>
        </authorList>
    </citation>
    <scope>NUCLEOTIDE SEQUENCE</scope>
    <source>
        <strain evidence="3">MELC-2E11</strain>
        <tissue evidence="3">Siphon/mantle</tissue>
    </source>
</reference>
<dbReference type="InterPro" id="IPR036259">
    <property type="entry name" value="MFS_trans_sf"/>
</dbReference>
<dbReference type="Proteomes" id="UP001164746">
    <property type="component" value="Chromosome 6"/>
</dbReference>
<gene>
    <name evidence="3" type="ORF">MAR_016982</name>
</gene>
<dbReference type="CDD" id="cd17352">
    <property type="entry name" value="MFS_MCT_SLC16"/>
    <property type="match status" value="1"/>
</dbReference>
<evidence type="ECO:0000313" key="3">
    <source>
        <dbReference type="EMBL" id="WAR07024.1"/>
    </source>
</evidence>
<feature type="compositionally biased region" description="Low complexity" evidence="1">
    <location>
        <begin position="879"/>
        <end position="892"/>
    </location>
</feature>
<dbReference type="PANTHER" id="PTHR11360">
    <property type="entry name" value="MONOCARBOXYLATE TRANSPORTER"/>
    <property type="match status" value="1"/>
</dbReference>
<feature type="transmembrane region" description="Helical" evidence="2">
    <location>
        <begin position="330"/>
        <end position="350"/>
    </location>
</feature>
<feature type="compositionally biased region" description="Polar residues" evidence="1">
    <location>
        <begin position="650"/>
        <end position="659"/>
    </location>
</feature>
<feature type="transmembrane region" description="Helical" evidence="2">
    <location>
        <begin position="192"/>
        <end position="211"/>
    </location>
</feature>
<feature type="compositionally biased region" description="Basic and acidic residues" evidence="1">
    <location>
        <begin position="869"/>
        <end position="878"/>
    </location>
</feature>
<evidence type="ECO:0000256" key="2">
    <source>
        <dbReference type="SAM" id="Phobius"/>
    </source>
</evidence>
<feature type="compositionally biased region" description="Basic and acidic residues" evidence="1">
    <location>
        <begin position="728"/>
        <end position="741"/>
    </location>
</feature>
<dbReference type="InterPro" id="IPR011701">
    <property type="entry name" value="MFS"/>
</dbReference>
<dbReference type="PANTHER" id="PTHR11360:SF284">
    <property type="entry name" value="EG:103B4.3 PROTEIN-RELATED"/>
    <property type="match status" value="1"/>
</dbReference>
<feature type="region of interest" description="Disordered" evidence="1">
    <location>
        <begin position="860"/>
        <end position="892"/>
    </location>
</feature>
<dbReference type="InterPro" id="IPR050327">
    <property type="entry name" value="Proton-linked_MCT"/>
</dbReference>
<keyword evidence="2" id="KW-0472">Membrane</keyword>
<dbReference type="Pfam" id="PF07690">
    <property type="entry name" value="MFS_1"/>
    <property type="match status" value="1"/>
</dbReference>
<dbReference type="Gene3D" id="1.20.1250.20">
    <property type="entry name" value="MFS general substrate transporter like domains"/>
    <property type="match status" value="2"/>
</dbReference>
<feature type="transmembrane region" description="Helical" evidence="2">
    <location>
        <begin position="239"/>
        <end position="261"/>
    </location>
</feature>
<keyword evidence="2" id="KW-1133">Transmembrane helix</keyword>
<feature type="transmembrane region" description="Helical" evidence="2">
    <location>
        <begin position="128"/>
        <end position="146"/>
    </location>
</feature>
<dbReference type="EMBL" id="CP111017">
    <property type="protein sequence ID" value="WAR07024.1"/>
    <property type="molecule type" value="Genomic_DNA"/>
</dbReference>
<feature type="transmembrane region" description="Helical" evidence="2">
    <location>
        <begin position="73"/>
        <end position="92"/>
    </location>
</feature>
<feature type="transmembrane region" description="Helical" evidence="2">
    <location>
        <begin position="362"/>
        <end position="383"/>
    </location>
</feature>
<keyword evidence="2" id="KW-0812">Transmembrane</keyword>
<feature type="region of interest" description="Disordered" evidence="1">
    <location>
        <begin position="645"/>
        <end position="667"/>
    </location>
</feature>
<protein>
    <submittedName>
        <fullName evidence="3">MOT10-like protein</fullName>
    </submittedName>
</protein>
<accession>A0ABY7EF31</accession>
<evidence type="ECO:0000256" key="1">
    <source>
        <dbReference type="SAM" id="MobiDB-lite"/>
    </source>
</evidence>
<feature type="transmembrane region" description="Helical" evidence="2">
    <location>
        <begin position="104"/>
        <end position="122"/>
    </location>
</feature>
<evidence type="ECO:0000313" key="4">
    <source>
        <dbReference type="Proteomes" id="UP001164746"/>
    </source>
</evidence>
<feature type="transmembrane region" description="Helical" evidence="2">
    <location>
        <begin position="273"/>
        <end position="292"/>
    </location>
</feature>
<name>A0ABY7EF31_MYAAR</name>
<feature type="region of interest" description="Disordered" evidence="1">
    <location>
        <begin position="697"/>
        <end position="771"/>
    </location>
</feature>
<feature type="transmembrane region" description="Helical" evidence="2">
    <location>
        <begin position="158"/>
        <end position="180"/>
    </location>
</feature>
<sequence>MTSAENRLIKDAETNQGVELLEKEVVGPEKDTKYSWFVCACAFISQIFVLGVLHAFGVFFVEFIKEFKSAKGSTAWIGSLAYGLSMTFGPVTSWQVSRFGYSRVMITGGVICAVSLLSTSFVTSLNPMFFTFSLLYGIGTCMTTSPTMTITSQYFDKYLAVATGITVSGSSFGTLIMGPLSQAIIDKAGWRTAFRVYAGFCLITSVLNSRIRTPAYMKCQRAEGRSFIKDLQIWKNRVFVVWTLSITFVMFGFYIPYVHLVSYAIDQGVSPELASILMMILGAATALGRIMFGRIVAAGVLNRLHMHQLSMVITGAGVMVLPLIKSYPGIVAYVVTVGLVDGCFVVLLPIITAQLMGIENSLLAWGFMIGTCSLTFTLGPPAAGKVPVLSFGIYPPIFTVEPPAAGMVPVKPFGIYPLIFTVGPPAAGKVPVKPFGIYPLIFTVGPPAAGKVPMKPFGIDPPIFTVWPPAAGKVPVLSFGIYPPIFTVEPPAAGMVPVKPFGIYPLIFTVGPPAAGKVPVKPFGIYPLIFTVGPPAAGKVPMKPFGIDPPIFTVWPPAAGALYDMTGNYDLAFHCAGIPILVGSVVLFFIPWAQRTSRGPNILSSLITDITIAPGSSGSGEETFPSPSDGTLHGDRVVENIALRSRTTETRTLPTSEPVSSYVDKATSTESLGTLSLDVRDVLSQLSHTSAVFEEMIRRSEDAREPPSLPASVTSSEVPRLPPPSEPVRYRRHDDRSRESSLHSQRSGRGQESWEHSQEVASKITTLSSPPSVPSFFIPPAPVDSQSNSLSAVGEPSRSLLFNKVTSTDSTLTAPMQPTSGPTTRIVSASQSAVEPGLTRKRSDFDQAISEHVNVLRETLRSPTSCSSRLEDTDHDSKASSPRSKHSSVSPAIDIIRSDGSCAAHGPDPDSHSDSFQLAQQIAFIEAATRATGEEPCCSHDVEPSSLTATKFDQENQLTVIPVKKATTEQLVGQRLENLFLPISEDDPTEKTSSYELVDVGSGSDVRSTRSRGGELDVFNHLFNDDEAR</sequence>
<proteinExistence type="predicted"/>
<keyword evidence="4" id="KW-1185">Reference proteome</keyword>